<dbReference type="AlphaFoldDB" id="A0A3M7SYK2"/>
<dbReference type="Proteomes" id="UP000276133">
    <property type="component" value="Unassembled WGS sequence"/>
</dbReference>
<proteinExistence type="predicted"/>
<evidence type="ECO:0000313" key="2">
    <source>
        <dbReference type="Proteomes" id="UP000276133"/>
    </source>
</evidence>
<organism evidence="1 2">
    <name type="scientific">Brachionus plicatilis</name>
    <name type="common">Marine rotifer</name>
    <name type="synonym">Brachionus muelleri</name>
    <dbReference type="NCBI Taxonomy" id="10195"/>
    <lineage>
        <taxon>Eukaryota</taxon>
        <taxon>Metazoa</taxon>
        <taxon>Spiralia</taxon>
        <taxon>Gnathifera</taxon>
        <taxon>Rotifera</taxon>
        <taxon>Eurotatoria</taxon>
        <taxon>Monogononta</taxon>
        <taxon>Pseudotrocha</taxon>
        <taxon>Ploima</taxon>
        <taxon>Brachionidae</taxon>
        <taxon>Brachionus</taxon>
    </lineage>
</organism>
<dbReference type="EMBL" id="REGN01000570">
    <property type="protein sequence ID" value="RNA40901.1"/>
    <property type="molecule type" value="Genomic_DNA"/>
</dbReference>
<keyword evidence="2" id="KW-1185">Reference proteome</keyword>
<name>A0A3M7SYK2_BRAPC</name>
<evidence type="ECO:0000313" key="1">
    <source>
        <dbReference type="EMBL" id="RNA40901.1"/>
    </source>
</evidence>
<comment type="caution">
    <text evidence="1">The sequence shown here is derived from an EMBL/GenBank/DDBJ whole genome shotgun (WGS) entry which is preliminary data.</text>
</comment>
<sequence>MNRVVIRIGKNCNFGIVFALETFCIYRLSISSLSLSSPSSLILLLLFSSKLCIFACEKIKQTNWSNKRNFGISLITKSNDILEAFGIVIGKEQNAVINDGIRLANQL</sequence>
<protein>
    <submittedName>
        <fullName evidence="1">Uncharacterized protein</fullName>
    </submittedName>
</protein>
<gene>
    <name evidence="1" type="ORF">BpHYR1_010729</name>
</gene>
<reference evidence="1 2" key="1">
    <citation type="journal article" date="2018" name="Sci. Rep.">
        <title>Genomic signatures of local adaptation to the degree of environmental predictability in rotifers.</title>
        <authorList>
            <person name="Franch-Gras L."/>
            <person name="Hahn C."/>
            <person name="Garcia-Roger E.M."/>
            <person name="Carmona M.J."/>
            <person name="Serra M."/>
            <person name="Gomez A."/>
        </authorList>
    </citation>
    <scope>NUCLEOTIDE SEQUENCE [LARGE SCALE GENOMIC DNA]</scope>
    <source>
        <strain evidence="1">HYR1</strain>
    </source>
</reference>
<accession>A0A3M7SYK2</accession>